<feature type="compositionally biased region" description="Gly residues" evidence="1">
    <location>
        <begin position="261"/>
        <end position="281"/>
    </location>
</feature>
<dbReference type="AlphaFoldDB" id="A0A7S3TJZ5"/>
<gene>
    <name evidence="2" type="ORF">EHUX00137_LOCUS39505</name>
</gene>
<accession>A0A7S3TJZ5</accession>
<evidence type="ECO:0000256" key="1">
    <source>
        <dbReference type="SAM" id="MobiDB-lite"/>
    </source>
</evidence>
<organism evidence="2">
    <name type="scientific">Emiliania huxleyi</name>
    <name type="common">Coccolithophore</name>
    <name type="synonym">Pontosphaera huxleyi</name>
    <dbReference type="NCBI Taxonomy" id="2903"/>
    <lineage>
        <taxon>Eukaryota</taxon>
        <taxon>Haptista</taxon>
        <taxon>Haptophyta</taxon>
        <taxon>Prymnesiophyceae</taxon>
        <taxon>Isochrysidales</taxon>
        <taxon>Noelaerhabdaceae</taxon>
        <taxon>Emiliania</taxon>
    </lineage>
</organism>
<feature type="region of interest" description="Disordered" evidence="1">
    <location>
        <begin position="239"/>
        <end position="284"/>
    </location>
</feature>
<sequence>MSTARLSRAIDECISASTAVDLLGRSSHAGLLLERLQECEDEPLLDKAAATSVVVVTPTDGLSAACARISGLLGSLAPLKAHVVENLLALVAASAQDPPRSALLLSLLAVALLGRETLEERDDGGLAAWQACHMLLANELVGAALRGLSHMGTPFTCCLQLPAAGLAGTTIELAEELIERLQIRTPDHESVLSCLERRRVPLAGAILIVRQEAVRPTDDRDAPMPWKDALRNTGAFRSGAQLTDVGGSSNSDGGAHRDADGAGGAAEAGGAGRDGGGGASGGSDKEGLRAGDAIVAADGKLLSLATSKKILADSRRPYGSVPRALTLTVLRVLPSEDARKLAIGFVERPGKPLLRNISGPRTPLHN</sequence>
<protein>
    <recommendedName>
        <fullName evidence="3">PDZ domain-containing protein</fullName>
    </recommendedName>
</protein>
<evidence type="ECO:0008006" key="3">
    <source>
        <dbReference type="Google" id="ProtNLM"/>
    </source>
</evidence>
<proteinExistence type="predicted"/>
<name>A0A7S3TJZ5_EMIHU</name>
<dbReference type="EMBL" id="HBIR01050593">
    <property type="protein sequence ID" value="CAE0586098.1"/>
    <property type="molecule type" value="Transcribed_RNA"/>
</dbReference>
<reference evidence="2" key="1">
    <citation type="submission" date="2021-01" db="EMBL/GenBank/DDBJ databases">
        <authorList>
            <person name="Corre E."/>
            <person name="Pelletier E."/>
            <person name="Niang G."/>
            <person name="Scheremetjew M."/>
            <person name="Finn R."/>
            <person name="Kale V."/>
            <person name="Holt S."/>
            <person name="Cochrane G."/>
            <person name="Meng A."/>
            <person name="Brown T."/>
            <person name="Cohen L."/>
        </authorList>
    </citation>
    <scope>NUCLEOTIDE SEQUENCE</scope>
    <source>
        <strain evidence="2">379</strain>
    </source>
</reference>
<evidence type="ECO:0000313" key="2">
    <source>
        <dbReference type="EMBL" id="CAE0586098.1"/>
    </source>
</evidence>